<feature type="signal peptide" evidence="4">
    <location>
        <begin position="1"/>
        <end position="18"/>
    </location>
</feature>
<dbReference type="AlphaFoldDB" id="A0A0D3J1U7"/>
<dbReference type="Gene3D" id="3.90.25.10">
    <property type="entry name" value="UDP-galactose 4-epimerase, domain 1"/>
    <property type="match status" value="1"/>
</dbReference>
<dbReference type="Proteomes" id="UP000013827">
    <property type="component" value="Unassembled WGS sequence"/>
</dbReference>
<dbReference type="Gene3D" id="3.40.50.720">
    <property type="entry name" value="NAD(P)-binding Rossmann-like Domain"/>
    <property type="match status" value="1"/>
</dbReference>
<feature type="region of interest" description="Disordered" evidence="3">
    <location>
        <begin position="246"/>
        <end position="265"/>
    </location>
</feature>
<accession>A0A0D3J1U7</accession>
<dbReference type="PANTHER" id="PTHR43574">
    <property type="entry name" value="EPIMERASE-RELATED"/>
    <property type="match status" value="1"/>
</dbReference>
<dbReference type="InterPro" id="IPR001509">
    <property type="entry name" value="Epimerase_deHydtase"/>
</dbReference>
<dbReference type="Pfam" id="PF01370">
    <property type="entry name" value="Epimerase"/>
    <property type="match status" value="1"/>
</dbReference>
<dbReference type="InterPro" id="IPR036291">
    <property type="entry name" value="NAD(P)-bd_dom_sf"/>
</dbReference>
<evidence type="ECO:0000313" key="6">
    <source>
        <dbReference type="EnsemblProtists" id="EOD17482"/>
    </source>
</evidence>
<keyword evidence="4" id="KW-0732">Signal</keyword>
<evidence type="ECO:0000256" key="1">
    <source>
        <dbReference type="ARBA" id="ARBA00007637"/>
    </source>
</evidence>
<protein>
    <recommendedName>
        <fullName evidence="5">NAD-dependent epimerase/dehydratase domain-containing protein</fullName>
    </recommendedName>
</protein>
<feature type="chain" id="PRO_5044267606" description="NAD-dependent epimerase/dehydratase domain-containing protein" evidence="4">
    <location>
        <begin position="19"/>
        <end position="287"/>
    </location>
</feature>
<keyword evidence="2" id="KW-0520">NAD</keyword>
<evidence type="ECO:0000256" key="3">
    <source>
        <dbReference type="SAM" id="MobiDB-lite"/>
    </source>
</evidence>
<dbReference type="eggNOG" id="KOG1371">
    <property type="taxonomic scope" value="Eukaryota"/>
</dbReference>
<dbReference type="RefSeq" id="XP_005769911.1">
    <property type="nucleotide sequence ID" value="XM_005769854.1"/>
</dbReference>
<evidence type="ECO:0000256" key="2">
    <source>
        <dbReference type="ARBA" id="ARBA00023027"/>
    </source>
</evidence>
<comment type="similarity">
    <text evidence="1">Belongs to the NAD(P)-dependent epimerase/dehydratase family.</text>
</comment>
<proteinExistence type="inferred from homology"/>
<organism evidence="6 7">
    <name type="scientific">Emiliania huxleyi (strain CCMP1516)</name>
    <dbReference type="NCBI Taxonomy" id="280463"/>
    <lineage>
        <taxon>Eukaryota</taxon>
        <taxon>Haptista</taxon>
        <taxon>Haptophyta</taxon>
        <taxon>Prymnesiophyceae</taxon>
        <taxon>Isochrysidales</taxon>
        <taxon>Noelaerhabdaceae</taxon>
        <taxon>Emiliania</taxon>
    </lineage>
</organism>
<evidence type="ECO:0000259" key="5">
    <source>
        <dbReference type="Pfam" id="PF01370"/>
    </source>
</evidence>
<dbReference type="PaxDb" id="2903-EOD17482"/>
<evidence type="ECO:0000256" key="4">
    <source>
        <dbReference type="SAM" id="SignalP"/>
    </source>
</evidence>
<evidence type="ECO:0000313" key="7">
    <source>
        <dbReference type="Proteomes" id="UP000013827"/>
    </source>
</evidence>
<dbReference type="STRING" id="2903.R1C5P1"/>
<keyword evidence="7" id="KW-1185">Reference proteome</keyword>
<sequence length="287" mass="31506">MLGERGCLLLTCALITGAGVWYSSRPTPEYFHSENWWIEKELRALPESHGPGHGRVVLLTGMAGFVGYHTARQLHADGDAVIGLDNFNHYYDVRLKTTRAAHLREEAAAGGAYLRLFEGDVCDGDLLELLLRSGRAGVRYSLKKPLAYVEANVRCFVTLLEAVKTVNKSIPIAYASSSSVPFSEKHRIDQQASLYGATKQSNERIAHVYHHLHGLKLTGLRFFTVYGPLGRPDMAYFSFTQARHTAPPQHTAPRPLAPGARGCASAAEEYPDNTQGWCPGGSSGFFS</sequence>
<feature type="domain" description="NAD-dependent epimerase/dehydratase" evidence="5">
    <location>
        <begin position="57"/>
        <end position="232"/>
    </location>
</feature>
<dbReference type="EnsemblProtists" id="EOD17482">
    <property type="protein sequence ID" value="EOD17482"/>
    <property type="gene ID" value="EMIHUDRAFT_102700"/>
</dbReference>
<reference evidence="7" key="1">
    <citation type="journal article" date="2013" name="Nature">
        <title>Pan genome of the phytoplankton Emiliania underpins its global distribution.</title>
        <authorList>
            <person name="Read B.A."/>
            <person name="Kegel J."/>
            <person name="Klute M.J."/>
            <person name="Kuo A."/>
            <person name="Lefebvre S.C."/>
            <person name="Maumus F."/>
            <person name="Mayer C."/>
            <person name="Miller J."/>
            <person name="Monier A."/>
            <person name="Salamov A."/>
            <person name="Young J."/>
            <person name="Aguilar M."/>
            <person name="Claverie J.M."/>
            <person name="Frickenhaus S."/>
            <person name="Gonzalez K."/>
            <person name="Herman E.K."/>
            <person name="Lin Y.C."/>
            <person name="Napier J."/>
            <person name="Ogata H."/>
            <person name="Sarno A.F."/>
            <person name="Shmutz J."/>
            <person name="Schroeder D."/>
            <person name="de Vargas C."/>
            <person name="Verret F."/>
            <person name="von Dassow P."/>
            <person name="Valentin K."/>
            <person name="Van de Peer Y."/>
            <person name="Wheeler G."/>
            <person name="Dacks J.B."/>
            <person name="Delwiche C.F."/>
            <person name="Dyhrman S.T."/>
            <person name="Glockner G."/>
            <person name="John U."/>
            <person name="Richards T."/>
            <person name="Worden A.Z."/>
            <person name="Zhang X."/>
            <person name="Grigoriev I.V."/>
            <person name="Allen A.E."/>
            <person name="Bidle K."/>
            <person name="Borodovsky M."/>
            <person name="Bowler C."/>
            <person name="Brownlee C."/>
            <person name="Cock J.M."/>
            <person name="Elias M."/>
            <person name="Gladyshev V.N."/>
            <person name="Groth M."/>
            <person name="Guda C."/>
            <person name="Hadaegh A."/>
            <person name="Iglesias-Rodriguez M.D."/>
            <person name="Jenkins J."/>
            <person name="Jones B.M."/>
            <person name="Lawson T."/>
            <person name="Leese F."/>
            <person name="Lindquist E."/>
            <person name="Lobanov A."/>
            <person name="Lomsadze A."/>
            <person name="Malik S.B."/>
            <person name="Marsh M.E."/>
            <person name="Mackinder L."/>
            <person name="Mock T."/>
            <person name="Mueller-Roeber B."/>
            <person name="Pagarete A."/>
            <person name="Parker M."/>
            <person name="Probert I."/>
            <person name="Quesneville H."/>
            <person name="Raines C."/>
            <person name="Rensing S.A."/>
            <person name="Riano-Pachon D.M."/>
            <person name="Richier S."/>
            <person name="Rokitta S."/>
            <person name="Shiraiwa Y."/>
            <person name="Soanes D.M."/>
            <person name="van der Giezen M."/>
            <person name="Wahlund T.M."/>
            <person name="Williams B."/>
            <person name="Wilson W."/>
            <person name="Wolfe G."/>
            <person name="Wurch L.L."/>
        </authorList>
    </citation>
    <scope>NUCLEOTIDE SEQUENCE</scope>
</reference>
<name>A0A0D3J1U7_EMIH1</name>
<dbReference type="SUPFAM" id="SSF51735">
    <property type="entry name" value="NAD(P)-binding Rossmann-fold domains"/>
    <property type="match status" value="1"/>
</dbReference>
<dbReference type="KEGG" id="ehx:EMIHUDRAFT_102700"/>
<dbReference type="GeneID" id="17263632"/>
<reference evidence="6" key="2">
    <citation type="submission" date="2024-10" db="UniProtKB">
        <authorList>
            <consortium name="EnsemblProtists"/>
        </authorList>
    </citation>
    <scope>IDENTIFICATION</scope>
</reference>
<dbReference type="HOGENOM" id="CLU_971241_0_0_1"/>